<proteinExistence type="predicted"/>
<dbReference type="AlphaFoldDB" id="A0A9D9DIP5"/>
<reference evidence="1" key="2">
    <citation type="journal article" date="2021" name="PeerJ">
        <title>Extensive microbial diversity within the chicken gut microbiome revealed by metagenomics and culture.</title>
        <authorList>
            <person name="Gilroy R."/>
            <person name="Ravi A."/>
            <person name="Getino M."/>
            <person name="Pursley I."/>
            <person name="Horton D.L."/>
            <person name="Alikhan N.F."/>
            <person name="Baker D."/>
            <person name="Gharbi K."/>
            <person name="Hall N."/>
            <person name="Watson M."/>
            <person name="Adriaenssens E.M."/>
            <person name="Foster-Nyarko E."/>
            <person name="Jarju S."/>
            <person name="Secka A."/>
            <person name="Antonio M."/>
            <person name="Oren A."/>
            <person name="Chaudhuri R.R."/>
            <person name="La Ragione R."/>
            <person name="Hildebrand F."/>
            <person name="Pallen M.J."/>
        </authorList>
    </citation>
    <scope>NUCLEOTIDE SEQUENCE</scope>
    <source>
        <strain evidence="1">11159</strain>
    </source>
</reference>
<name>A0A9D9DIP5_9BACL</name>
<accession>A0A9D9DIP5</accession>
<comment type="caution">
    <text evidence="1">The sequence shown here is derived from an EMBL/GenBank/DDBJ whole genome shotgun (WGS) entry which is preliminary data.</text>
</comment>
<dbReference type="Proteomes" id="UP000823613">
    <property type="component" value="Unassembled WGS sequence"/>
</dbReference>
<protein>
    <submittedName>
        <fullName evidence="1">Uncharacterized protein</fullName>
    </submittedName>
</protein>
<sequence>MKKKLNSSSKRKWIINGALAFGAVALLTTGFATWIIGANNTSADGSTSVTVDTAERNNINLTLTVNEPNNSIYVGEDTKEDGAYINIEGGKKTDFSINVSIVLEIGKDVEKKPTKLVFDWKKEASEEPDGEATDVNTINYVTANSATHVNVGGDGGRVNGTKYTYIDLNTEATTLTIPAESGSGWTVTTGENSRYEFTGDLTLFKWGSFFNNEAPSVYYDGLYEESKITNSSADVDKVYNEIMAMHSALHKKTLQLTLTATTGE</sequence>
<organism evidence="1 2">
    <name type="scientific">Candidatus Onthovivens merdipullorum</name>
    <dbReference type="NCBI Taxonomy" id="2840889"/>
    <lineage>
        <taxon>Bacteria</taxon>
        <taxon>Bacillati</taxon>
        <taxon>Bacillota</taxon>
        <taxon>Bacilli</taxon>
        <taxon>Bacillales</taxon>
        <taxon>Candidatus Onthovivens</taxon>
    </lineage>
</organism>
<gene>
    <name evidence="1" type="ORF">IAC58_01490</name>
</gene>
<reference evidence="1" key="1">
    <citation type="submission" date="2020-10" db="EMBL/GenBank/DDBJ databases">
        <authorList>
            <person name="Gilroy R."/>
        </authorList>
    </citation>
    <scope>NUCLEOTIDE SEQUENCE</scope>
    <source>
        <strain evidence="1">11159</strain>
    </source>
</reference>
<evidence type="ECO:0000313" key="2">
    <source>
        <dbReference type="Proteomes" id="UP000823613"/>
    </source>
</evidence>
<dbReference type="EMBL" id="JADIMY010000028">
    <property type="protein sequence ID" value="MBO8427216.1"/>
    <property type="molecule type" value="Genomic_DNA"/>
</dbReference>
<evidence type="ECO:0000313" key="1">
    <source>
        <dbReference type="EMBL" id="MBO8427216.1"/>
    </source>
</evidence>